<accession>A0A918BUF1</accession>
<dbReference type="EMBL" id="BMTU01000009">
    <property type="protein sequence ID" value="GGQ92765.1"/>
    <property type="molecule type" value="Genomic_DNA"/>
</dbReference>
<protein>
    <recommendedName>
        <fullName evidence="3">Lipoprotein</fullName>
    </recommendedName>
</protein>
<comment type="caution">
    <text evidence="1">The sequence shown here is derived from an EMBL/GenBank/DDBJ whole genome shotgun (WGS) entry which is preliminary data.</text>
</comment>
<dbReference type="AlphaFoldDB" id="A0A918BUF1"/>
<name>A0A918BUF1_9ACTN</name>
<evidence type="ECO:0000313" key="1">
    <source>
        <dbReference type="EMBL" id="GGQ92765.1"/>
    </source>
</evidence>
<sequence>MSWCVVVAAVTTGCAGGVDGGDDRARQDPRPKPPALTWRQELRIADAQQRLTRQCMNRQGFTYREDRGLTLRESRPVRYVQDDVAWARAHGYGGRIEAKSLRVHESNPNGTYRRGLSPSRRAAFDAALDGGGDARMLTAALPGGGETRKRVGGCTEEAERALFGDPAEWYRTGKIATGLNALYGKDLMGDRRLTAAVRAWSRCMKEAGRPHDDPQAAREAVRANTARLGAARADEAFAVERKTAVADAACARETSLRAVATAREAYYLDRLRDRFGEDIDTYRHLGRRAYDRAVRIVPERS</sequence>
<reference evidence="1" key="1">
    <citation type="journal article" date="2014" name="Int. J. Syst. Evol. Microbiol.">
        <title>Complete genome sequence of Corynebacterium casei LMG S-19264T (=DSM 44701T), isolated from a smear-ripened cheese.</title>
        <authorList>
            <consortium name="US DOE Joint Genome Institute (JGI-PGF)"/>
            <person name="Walter F."/>
            <person name="Albersmeier A."/>
            <person name="Kalinowski J."/>
            <person name="Ruckert C."/>
        </authorList>
    </citation>
    <scope>NUCLEOTIDE SEQUENCE</scope>
    <source>
        <strain evidence="1">JCM 4403</strain>
    </source>
</reference>
<organism evidence="1 2">
    <name type="scientific">Streptomyces pilosus</name>
    <dbReference type="NCBI Taxonomy" id="28893"/>
    <lineage>
        <taxon>Bacteria</taxon>
        <taxon>Bacillati</taxon>
        <taxon>Actinomycetota</taxon>
        <taxon>Actinomycetes</taxon>
        <taxon>Kitasatosporales</taxon>
        <taxon>Streptomycetaceae</taxon>
        <taxon>Streptomyces</taxon>
    </lineage>
</organism>
<dbReference type="Proteomes" id="UP000656732">
    <property type="component" value="Unassembled WGS sequence"/>
</dbReference>
<evidence type="ECO:0008006" key="3">
    <source>
        <dbReference type="Google" id="ProtNLM"/>
    </source>
</evidence>
<gene>
    <name evidence="1" type="ORF">GCM10010280_45580</name>
</gene>
<evidence type="ECO:0000313" key="2">
    <source>
        <dbReference type="Proteomes" id="UP000656732"/>
    </source>
</evidence>
<reference evidence="1" key="2">
    <citation type="submission" date="2020-09" db="EMBL/GenBank/DDBJ databases">
        <authorList>
            <person name="Sun Q."/>
            <person name="Ohkuma M."/>
        </authorList>
    </citation>
    <scope>NUCLEOTIDE SEQUENCE</scope>
    <source>
        <strain evidence="1">JCM 4403</strain>
    </source>
</reference>
<proteinExistence type="predicted"/>
<keyword evidence="2" id="KW-1185">Reference proteome</keyword>